<evidence type="ECO:0000313" key="20">
    <source>
        <dbReference type="RefSeq" id="XP_013794238.1"/>
    </source>
</evidence>
<evidence type="ECO:0000256" key="3">
    <source>
        <dbReference type="ARBA" id="ARBA00004186"/>
    </source>
</evidence>
<dbReference type="RefSeq" id="XP_013794238.1">
    <property type="nucleotide sequence ID" value="XM_013938784.2"/>
</dbReference>
<keyword evidence="12" id="KW-0206">Cytoskeleton</keyword>
<evidence type="ECO:0000256" key="11">
    <source>
        <dbReference type="ARBA" id="ARBA00023136"/>
    </source>
</evidence>
<dbReference type="InterPro" id="IPR044886">
    <property type="entry name" value="FLCN_DENN_C_sf"/>
</dbReference>
<dbReference type="InterPro" id="IPR021713">
    <property type="entry name" value="Folliculin"/>
</dbReference>
<evidence type="ECO:0000256" key="4">
    <source>
        <dbReference type="ARBA" id="ARBA00004300"/>
    </source>
</evidence>
<evidence type="ECO:0000256" key="13">
    <source>
        <dbReference type="ARBA" id="ARBA00023228"/>
    </source>
</evidence>
<organism evidence="17 20">
    <name type="scientific">Limulus polyphemus</name>
    <name type="common">Atlantic horseshoe crab</name>
    <dbReference type="NCBI Taxonomy" id="6850"/>
    <lineage>
        <taxon>Eukaryota</taxon>
        <taxon>Metazoa</taxon>
        <taxon>Ecdysozoa</taxon>
        <taxon>Arthropoda</taxon>
        <taxon>Chelicerata</taxon>
        <taxon>Merostomata</taxon>
        <taxon>Xiphosura</taxon>
        <taxon>Limulidae</taxon>
        <taxon>Limulus</taxon>
    </lineage>
</organism>
<evidence type="ECO:0000256" key="7">
    <source>
        <dbReference type="ARBA" id="ARBA00009987"/>
    </source>
</evidence>
<dbReference type="Pfam" id="PF16692">
    <property type="entry name" value="Folliculin_C"/>
    <property type="match status" value="1"/>
</dbReference>
<dbReference type="InterPro" id="IPR032035">
    <property type="entry name" value="Folliculin_DENN"/>
</dbReference>
<dbReference type="Proteomes" id="UP000694941">
    <property type="component" value="Unplaced"/>
</dbReference>
<keyword evidence="11" id="KW-0472">Membrane</keyword>
<dbReference type="Gene3D" id="3.40.50.12430">
    <property type="match status" value="1"/>
</dbReference>
<keyword evidence="14" id="KW-0539">Nucleus</keyword>
<evidence type="ECO:0000313" key="18">
    <source>
        <dbReference type="RefSeq" id="XP_013794236.1"/>
    </source>
</evidence>
<comment type="subcellular location">
    <subcellularLocation>
        <location evidence="2">Cell projection</location>
        <location evidence="2">Cilium</location>
    </subcellularLocation>
    <subcellularLocation>
        <location evidence="4">Cytoplasm</location>
        <location evidence="4">Cytoskeleton</location>
        <location evidence="4">Microtubule organizing center</location>
        <location evidence="4">Centrosome</location>
    </subcellularLocation>
    <subcellularLocation>
        <location evidence="3">Cytoplasm</location>
        <location evidence="3">Cytoskeleton</location>
        <location evidence="3">Spindle</location>
    </subcellularLocation>
    <subcellularLocation>
        <location evidence="5">Cytoplasm</location>
        <location evidence="5">Cytosol</location>
    </subcellularLocation>
    <subcellularLocation>
        <location evidence="6">Lysosome membrane</location>
    </subcellularLocation>
    <subcellularLocation>
        <location evidence="1">Nucleus</location>
    </subcellularLocation>
</comment>
<evidence type="ECO:0000256" key="5">
    <source>
        <dbReference type="ARBA" id="ARBA00004514"/>
    </source>
</evidence>
<proteinExistence type="inferred from homology"/>
<name>A0ABM1C4Y0_LIMPO</name>
<evidence type="ECO:0000313" key="17">
    <source>
        <dbReference type="Proteomes" id="UP000694941"/>
    </source>
</evidence>
<comment type="similarity">
    <text evidence="7">Belongs to the folliculin family.</text>
</comment>
<sequence length="554" mass="62844">MNAVVALCHFCELHGPSILFCTQAFRDPEELSWGVKETPIPKPYYGPRELLARVSISGCGASTPSKCSDTCEGCTSVTSSQRGYICNDHEARVSFISSQFPLHPDVFSIVRQACVRSLSCEVCPGREGPIFFGDDHRGHVLSHTFFMKDSQARGFQRWYSIIIVMNDKIFLLNSWQFLVKHLQLIIQELQERANKVYDMEQSENPQRAVRLNSVTRTTPDNFRRQRGNAKARSLKDLTNDKEVFIRLHLWFTWLLRAGANRLTERLLEGLPCEDTVVDLERQEETEEGFVEVHTKKVPMSYVKVQTASVSCGITSESDLAPDDSPCVKSLQDLVEILGKEKFHTLAYNIVIGNQLIFRGKPRSLISSVILCLKDLLPRGCFHPVLNSNIYEDSWKCNVLSLNEEVQIPSHVLSSSLHLCINVCINSSQKDSSSRNIGDYEFTLHFNGKLPEKIPQVLTEMERAIQNPTFSKSSLETFLFTIKEVWMNKVKVLFTFSRAGQRSSEEANKLLQVLGAYDYDKELLKFWMTGLSMHYKTHVLSASIQQGAGHEGPVY</sequence>
<keyword evidence="13" id="KW-0458">Lysosome</keyword>
<keyword evidence="9" id="KW-0343">GTPase activation</keyword>
<accession>A0ABM1C4Y0</accession>
<feature type="domain" description="UDENN FLCN/SMCR8-type" evidence="16">
    <location>
        <begin position="75"/>
        <end position="531"/>
    </location>
</feature>
<dbReference type="PROSITE" id="PS51834">
    <property type="entry name" value="DENN_FLCN_SMCR8"/>
    <property type="match status" value="1"/>
</dbReference>
<dbReference type="InterPro" id="IPR037521">
    <property type="entry name" value="FLCN/SMCR8_DENN"/>
</dbReference>
<evidence type="ECO:0000256" key="10">
    <source>
        <dbReference type="ARBA" id="ARBA00022490"/>
    </source>
</evidence>
<evidence type="ECO:0000256" key="12">
    <source>
        <dbReference type="ARBA" id="ARBA00023212"/>
    </source>
</evidence>
<evidence type="ECO:0000313" key="19">
    <source>
        <dbReference type="RefSeq" id="XP_013794237.1"/>
    </source>
</evidence>
<dbReference type="RefSeq" id="XP_013794236.1">
    <property type="nucleotide sequence ID" value="XM_013938782.2"/>
</dbReference>
<dbReference type="GeneID" id="106478253"/>
<evidence type="ECO:0000259" key="16">
    <source>
        <dbReference type="PROSITE" id="PS51834"/>
    </source>
</evidence>
<reference evidence="18 19" key="1">
    <citation type="submission" date="2025-05" db="UniProtKB">
        <authorList>
            <consortium name="RefSeq"/>
        </authorList>
    </citation>
    <scope>IDENTIFICATION</scope>
    <source>
        <tissue evidence="18 19">Muscle</tissue>
    </source>
</reference>
<dbReference type="Gene3D" id="1.10.10.1730">
    <property type="entry name" value="Folliculin"/>
    <property type="match status" value="1"/>
</dbReference>
<keyword evidence="17" id="KW-1185">Reference proteome</keyword>
<evidence type="ECO:0000256" key="8">
    <source>
        <dbReference type="ARBA" id="ARBA00021824"/>
    </source>
</evidence>
<keyword evidence="15" id="KW-0966">Cell projection</keyword>
<evidence type="ECO:0000256" key="14">
    <source>
        <dbReference type="ARBA" id="ARBA00023242"/>
    </source>
</evidence>
<dbReference type="PANTHER" id="PTHR31441:SF2">
    <property type="entry name" value="FOLLICULIN"/>
    <property type="match status" value="1"/>
</dbReference>
<protein>
    <recommendedName>
        <fullName evidence="8">Folliculin</fullName>
    </recommendedName>
</protein>
<dbReference type="InterPro" id="IPR037520">
    <property type="entry name" value="Folliculin/SMCR8_longin"/>
</dbReference>
<gene>
    <name evidence="18 19 20" type="primary">LOC106478253</name>
</gene>
<evidence type="ECO:0000256" key="6">
    <source>
        <dbReference type="ARBA" id="ARBA00004656"/>
    </source>
</evidence>
<dbReference type="Pfam" id="PF11704">
    <property type="entry name" value="Folliculin"/>
    <property type="match status" value="1"/>
</dbReference>
<dbReference type="PANTHER" id="PTHR31441">
    <property type="entry name" value="FOLLICULIN FAMILY MEMBER"/>
    <property type="match status" value="1"/>
</dbReference>
<evidence type="ECO:0000256" key="1">
    <source>
        <dbReference type="ARBA" id="ARBA00004123"/>
    </source>
</evidence>
<evidence type="ECO:0000256" key="9">
    <source>
        <dbReference type="ARBA" id="ARBA00022468"/>
    </source>
</evidence>
<evidence type="ECO:0000256" key="15">
    <source>
        <dbReference type="ARBA" id="ARBA00023273"/>
    </source>
</evidence>
<keyword evidence="10" id="KW-0963">Cytoplasm</keyword>
<dbReference type="RefSeq" id="XP_013794237.1">
    <property type="nucleotide sequence ID" value="XM_013938783.2"/>
</dbReference>
<evidence type="ECO:0000256" key="2">
    <source>
        <dbReference type="ARBA" id="ARBA00004138"/>
    </source>
</evidence>